<dbReference type="InParanoid" id="A0A061FJQ9"/>
<gene>
    <name evidence="2" type="ORF">TCM_036472</name>
</gene>
<dbReference type="EMBL" id="CM001886">
    <property type="protein sequence ID" value="EOY17311.1"/>
    <property type="molecule type" value="Genomic_DNA"/>
</dbReference>
<name>A0A061FJQ9_THECC</name>
<dbReference type="PANTHER" id="PTHR47652">
    <property type="entry name" value="MITOCHONDRIAL IMPORT INNER MEMBRANE TRANSLOCASE SUBUNIT TIM44"/>
    <property type="match status" value="1"/>
</dbReference>
<evidence type="ECO:0000313" key="3">
    <source>
        <dbReference type="Proteomes" id="UP000026915"/>
    </source>
</evidence>
<feature type="region of interest" description="Disordered" evidence="1">
    <location>
        <begin position="1"/>
        <end position="26"/>
    </location>
</feature>
<evidence type="ECO:0000256" key="1">
    <source>
        <dbReference type="SAM" id="MobiDB-lite"/>
    </source>
</evidence>
<accession>A0A061FJQ9</accession>
<organism evidence="2 3">
    <name type="scientific">Theobroma cacao</name>
    <name type="common">Cacao</name>
    <name type="synonym">Cocoa</name>
    <dbReference type="NCBI Taxonomy" id="3641"/>
    <lineage>
        <taxon>Eukaryota</taxon>
        <taxon>Viridiplantae</taxon>
        <taxon>Streptophyta</taxon>
        <taxon>Embryophyta</taxon>
        <taxon>Tracheophyta</taxon>
        <taxon>Spermatophyta</taxon>
        <taxon>Magnoliopsida</taxon>
        <taxon>eudicotyledons</taxon>
        <taxon>Gunneridae</taxon>
        <taxon>Pentapetalae</taxon>
        <taxon>rosids</taxon>
        <taxon>malvids</taxon>
        <taxon>Malvales</taxon>
        <taxon>Malvaceae</taxon>
        <taxon>Byttnerioideae</taxon>
        <taxon>Theobroma</taxon>
    </lineage>
</organism>
<keyword evidence="3" id="KW-1185">Reference proteome</keyword>
<evidence type="ECO:0000313" key="2">
    <source>
        <dbReference type="EMBL" id="EOY17311.1"/>
    </source>
</evidence>
<dbReference type="AlphaFoldDB" id="A0A061FJQ9"/>
<protein>
    <submittedName>
        <fullName evidence="2">Uncharacterized protein</fullName>
    </submittedName>
</protein>
<feature type="compositionally biased region" description="Polar residues" evidence="1">
    <location>
        <begin position="7"/>
        <end position="25"/>
    </location>
</feature>
<feature type="region of interest" description="Disordered" evidence="1">
    <location>
        <begin position="198"/>
        <end position="236"/>
    </location>
</feature>
<dbReference type="Gramene" id="EOY17311">
    <property type="protein sequence ID" value="EOY17311"/>
    <property type="gene ID" value="TCM_036472"/>
</dbReference>
<dbReference type="Proteomes" id="UP000026915">
    <property type="component" value="Chromosome 8"/>
</dbReference>
<dbReference type="PANTHER" id="PTHR47652:SF3">
    <property type="entry name" value="MITOCHONDRIAL IMPORT INNER MEMBRANE TRANSLOCASE SUBUNIT TIM44"/>
    <property type="match status" value="1"/>
</dbReference>
<proteinExistence type="predicted"/>
<dbReference type="HOGENOM" id="CLU_1117361_0_0_1"/>
<sequence length="249" mass="27951">MKMANVTPRSQSQPYCHSSNSSKKQGNILIRKLSKKLPPRCQTLAKIATAFGKAKDKVSETAREAEEKVSEIAHGAKEKLATPKKWMSHEAKDKVARTAYQTKKAVEQAEKVRQKAMAEARKENKVKTSANKFFDGLKYMTLMEVLNSVMGMANLLGLVTAYGMNVWVTFISSSILGKGKYCSQVMFEKMKLEKEKSSGRDHDFVAKGSRATKPPPSVIEPTATKTRRLSFQQHPPVQNRKWLSQEWLG</sequence>
<reference evidence="2 3" key="1">
    <citation type="journal article" date="2013" name="Genome Biol.">
        <title>The genome sequence of the most widely cultivated cacao type and its use to identify candidate genes regulating pod color.</title>
        <authorList>
            <person name="Motamayor J.C."/>
            <person name="Mockaitis K."/>
            <person name="Schmutz J."/>
            <person name="Haiminen N."/>
            <person name="Iii D.L."/>
            <person name="Cornejo O."/>
            <person name="Findley S.D."/>
            <person name="Zheng P."/>
            <person name="Utro F."/>
            <person name="Royaert S."/>
            <person name="Saski C."/>
            <person name="Jenkins J."/>
            <person name="Podicheti R."/>
            <person name="Zhao M."/>
            <person name="Scheffler B.E."/>
            <person name="Stack J.C."/>
            <person name="Feltus F.A."/>
            <person name="Mustiga G.M."/>
            <person name="Amores F."/>
            <person name="Phillips W."/>
            <person name="Marelli J.P."/>
            <person name="May G.D."/>
            <person name="Shapiro H."/>
            <person name="Ma J."/>
            <person name="Bustamante C.D."/>
            <person name="Schnell R.J."/>
            <person name="Main D."/>
            <person name="Gilbert D."/>
            <person name="Parida L."/>
            <person name="Kuhn D.N."/>
        </authorList>
    </citation>
    <scope>NUCLEOTIDE SEQUENCE [LARGE SCALE GENOMIC DNA]</scope>
    <source>
        <strain evidence="3">cv. Matina 1-6</strain>
    </source>
</reference>